<dbReference type="PANTHER" id="PTHR43790">
    <property type="entry name" value="CARBOHYDRATE TRANSPORT ATP-BINDING PROTEIN MG119-RELATED"/>
    <property type="match status" value="1"/>
</dbReference>
<dbReference type="Gene3D" id="3.40.50.300">
    <property type="entry name" value="P-loop containing nucleotide triphosphate hydrolases"/>
    <property type="match status" value="2"/>
</dbReference>
<dbReference type="PROSITE" id="PS00211">
    <property type="entry name" value="ABC_TRANSPORTER_1"/>
    <property type="match status" value="1"/>
</dbReference>
<comment type="similarity">
    <text evidence="1">Belongs to the ABC transporter superfamily.</text>
</comment>
<dbReference type="GO" id="GO:0016887">
    <property type="term" value="F:ATP hydrolysis activity"/>
    <property type="evidence" value="ECO:0007669"/>
    <property type="project" value="InterPro"/>
</dbReference>
<dbReference type="Proteomes" id="UP000564885">
    <property type="component" value="Unassembled WGS sequence"/>
</dbReference>
<protein>
    <submittedName>
        <fullName evidence="8">ABC transporter ATP-binding protein</fullName>
    </submittedName>
</protein>
<dbReference type="PROSITE" id="PS50893">
    <property type="entry name" value="ABC_TRANSPORTER_2"/>
    <property type="match status" value="2"/>
</dbReference>
<evidence type="ECO:0000313" key="9">
    <source>
        <dbReference type="Proteomes" id="UP000564885"/>
    </source>
</evidence>
<gene>
    <name evidence="8" type="ORF">HJG44_19265</name>
</gene>
<reference evidence="8 9" key="1">
    <citation type="submission" date="2020-04" db="EMBL/GenBank/DDBJ databases">
        <title>Enterovirga sp. isolate from soil.</title>
        <authorList>
            <person name="Chea S."/>
            <person name="Kim D.-U."/>
        </authorList>
    </citation>
    <scope>NUCLEOTIDE SEQUENCE [LARGE SCALE GENOMIC DNA]</scope>
    <source>
        <strain evidence="8 9">DB1703</strain>
    </source>
</reference>
<dbReference type="CDD" id="cd03215">
    <property type="entry name" value="ABC_Carb_Monos_II"/>
    <property type="match status" value="1"/>
</dbReference>
<dbReference type="EMBL" id="JABEPP010000005">
    <property type="protein sequence ID" value="NNM74503.1"/>
    <property type="molecule type" value="Genomic_DNA"/>
</dbReference>
<evidence type="ECO:0000259" key="7">
    <source>
        <dbReference type="PROSITE" id="PS50893"/>
    </source>
</evidence>
<keyword evidence="6 8" id="KW-0067">ATP-binding</keyword>
<feature type="domain" description="ABC transporter" evidence="7">
    <location>
        <begin position="4"/>
        <end position="244"/>
    </location>
</feature>
<evidence type="ECO:0000256" key="2">
    <source>
        <dbReference type="ARBA" id="ARBA00022448"/>
    </source>
</evidence>
<dbReference type="CDD" id="cd03216">
    <property type="entry name" value="ABC_Carb_Monos_I"/>
    <property type="match status" value="1"/>
</dbReference>
<dbReference type="InterPro" id="IPR003439">
    <property type="entry name" value="ABC_transporter-like_ATP-bd"/>
</dbReference>
<comment type="caution">
    <text evidence="8">The sequence shown here is derived from an EMBL/GenBank/DDBJ whole genome shotgun (WGS) entry which is preliminary data.</text>
</comment>
<dbReference type="InterPro" id="IPR027417">
    <property type="entry name" value="P-loop_NTPase"/>
</dbReference>
<keyword evidence="9" id="KW-1185">Reference proteome</keyword>
<keyword evidence="5" id="KW-0547">Nucleotide-binding</keyword>
<evidence type="ECO:0000256" key="6">
    <source>
        <dbReference type="ARBA" id="ARBA00022840"/>
    </source>
</evidence>
<dbReference type="GO" id="GO:0005524">
    <property type="term" value="F:ATP binding"/>
    <property type="evidence" value="ECO:0007669"/>
    <property type="project" value="UniProtKB-KW"/>
</dbReference>
<dbReference type="InterPro" id="IPR017871">
    <property type="entry name" value="ABC_transporter-like_CS"/>
</dbReference>
<dbReference type="SMART" id="SM00382">
    <property type="entry name" value="AAA"/>
    <property type="match status" value="2"/>
</dbReference>
<evidence type="ECO:0000313" key="8">
    <source>
        <dbReference type="EMBL" id="NNM74503.1"/>
    </source>
</evidence>
<keyword evidence="2" id="KW-0813">Transport</keyword>
<organism evidence="8 9">
    <name type="scientific">Enterovirga aerilata</name>
    <dbReference type="NCBI Taxonomy" id="2730920"/>
    <lineage>
        <taxon>Bacteria</taxon>
        <taxon>Pseudomonadati</taxon>
        <taxon>Pseudomonadota</taxon>
        <taxon>Alphaproteobacteria</taxon>
        <taxon>Hyphomicrobiales</taxon>
        <taxon>Methylobacteriaceae</taxon>
        <taxon>Enterovirga</taxon>
    </lineage>
</organism>
<proteinExistence type="inferred from homology"/>
<evidence type="ECO:0000256" key="4">
    <source>
        <dbReference type="ARBA" id="ARBA00022737"/>
    </source>
</evidence>
<keyword evidence="4" id="KW-0677">Repeat</keyword>
<dbReference type="PANTHER" id="PTHR43790:SF9">
    <property type="entry name" value="GALACTOFURANOSE TRANSPORTER ATP-BINDING PROTEIN YTFR"/>
    <property type="match status" value="1"/>
</dbReference>
<keyword evidence="3" id="KW-0762">Sugar transport</keyword>
<dbReference type="InterPro" id="IPR050107">
    <property type="entry name" value="ABC_carbohydrate_import_ATPase"/>
</dbReference>
<evidence type="ECO:0000256" key="1">
    <source>
        <dbReference type="ARBA" id="ARBA00005417"/>
    </source>
</evidence>
<evidence type="ECO:0000256" key="3">
    <source>
        <dbReference type="ARBA" id="ARBA00022597"/>
    </source>
</evidence>
<accession>A0A849IKN1</accession>
<dbReference type="SUPFAM" id="SSF52540">
    <property type="entry name" value="P-loop containing nucleoside triphosphate hydrolases"/>
    <property type="match status" value="2"/>
</dbReference>
<dbReference type="Pfam" id="PF00005">
    <property type="entry name" value="ABC_tran"/>
    <property type="match status" value="2"/>
</dbReference>
<sequence>MPALRIRGVTKRFGPLVANEAVDLDLARGEILALLGENGAGKTTLMNILFGHYVADEGTIEVADEAGALRPLPAGSPGAALAAGIGMVHQHFALAESLSVIENVVLGTRPLLAPGLGLRAARRRLDTLMRDSGLRVDPNRRVGALGVGEKQRVEILKVLHRGARILVLDEPTAVLAPQEAEQLFGILRRLRGQGLSVIFISHKLGEVAALADRVAVLRAGRKVADQPVAGADKTALAALMVGREVVPSRRVPQAPGPALLVLDRVSVPGERGRPGLVEASLTIHGGEILGIAGVSGNGQAELAGLLAGMKTSSVGTVRLAGQAIPPGPAGAVASGIGRIPEDRHRDGAVGSLGVAENLALETLSSPDVQRWGFLRFGRMRETASRAISAYDIRCPGPEAPVRLLSGGNMQKVILARAFESHPRLVLADQPTRGLDVGAAGEVHRRLLEARNRGAGILLISEDLDELLAISDRIAVMAGGRLSEPQAVENVTLAELGLKMAASGTGQDRAAA</sequence>
<evidence type="ECO:0000256" key="5">
    <source>
        <dbReference type="ARBA" id="ARBA00022741"/>
    </source>
</evidence>
<feature type="domain" description="ABC transporter" evidence="7">
    <location>
        <begin position="260"/>
        <end position="503"/>
    </location>
</feature>
<dbReference type="AlphaFoldDB" id="A0A849IKN1"/>
<dbReference type="InterPro" id="IPR003593">
    <property type="entry name" value="AAA+_ATPase"/>
</dbReference>
<name>A0A849IKN1_9HYPH</name>